<keyword evidence="2" id="KW-0677">Repeat</keyword>
<evidence type="ECO:0000313" key="4">
    <source>
        <dbReference type="EMBL" id="GIJ46587.1"/>
    </source>
</evidence>
<reference evidence="4" key="1">
    <citation type="submission" date="2021-01" db="EMBL/GenBank/DDBJ databases">
        <title>Whole genome shotgun sequence of Virgisporangium aliadipatigenens NBRC 105644.</title>
        <authorList>
            <person name="Komaki H."/>
            <person name="Tamura T."/>
        </authorList>
    </citation>
    <scope>NUCLEOTIDE SEQUENCE</scope>
    <source>
        <strain evidence="4">NBRC 105644</strain>
    </source>
</reference>
<gene>
    <name evidence="4" type="ORF">Val02_34730</name>
</gene>
<proteinExistence type="predicted"/>
<sequence>MADPFVDVATARATLAAPKGDGRLARALDPTNLATWLALDPPERRAVLAAAAGTVHEAMHKAANDRRRPEPERETLLADLAAVPKLDAKTAGRHLAAVVGDRGLLPGVTPTWAATCVAAYLPYGPEYPKIFHDTARIRFLAGDRDGVIDAVTQGRANGGSIWLIRDDALLAAMWDDPRYVALFTGPPEFDHLDAAILAAPHVRTVDHHAPAQDPPDGLARLVHLEKLVLRAGPSDRFVRALLTLPALTELIIHDDVAKVAAETLDALLAKLTTFRLTTHLWGELMTAAEARSLRAGIAGLPPSARLFQIAIQCRLDDGTPVEAASLDDVLSAVDSPLPYVRSRALHLLMERLESGLALAPGDAVLVAGDIGFTATELKERLGRIGVSVARTPGPKVRVSVVGERHKGAAHRHAAAGIALTTAERLRDLLDREAPTVIGAAAADRIRDLLASPDAANPAVALELMRTGGVPDGILAELLVFSRCTWLDKKLREQARKLFMKVAPASVTAAVRDRDTRFTVEPAVASPKPWQRNNYYDLRDAAGALAELSGGDIDAWDVVMFAYRMCGETALVLGWRGMDGVDERAFALPATREILLNSHTATRLPETFGNLPHLWSLSLNYAGLTALPESIGDLPALSVLHLEGNALTTLPDRVARLATLRELRLGGNRFPTFPRSVLALNGLETLDYAHYDKGLRTAGLPADFGALTGLRRLSLRDQNVGALPESMRAMTALEDLDLTSGRIDALPEWLADLPALAKLRLTAAKIADPASVEPVVTRLRARGTDVSAP</sequence>
<dbReference type="GO" id="GO:0005737">
    <property type="term" value="C:cytoplasm"/>
    <property type="evidence" value="ECO:0007669"/>
    <property type="project" value="TreeGrafter"/>
</dbReference>
<dbReference type="InterPro" id="IPR032675">
    <property type="entry name" value="LRR_dom_sf"/>
</dbReference>
<evidence type="ECO:0000259" key="3">
    <source>
        <dbReference type="Pfam" id="PF23598"/>
    </source>
</evidence>
<dbReference type="InterPro" id="IPR050216">
    <property type="entry name" value="LRR_domain-containing"/>
</dbReference>
<dbReference type="RefSeq" id="WP_203900124.1">
    <property type="nucleotide sequence ID" value="NZ_BOPF01000012.1"/>
</dbReference>
<evidence type="ECO:0000256" key="2">
    <source>
        <dbReference type="ARBA" id="ARBA00022737"/>
    </source>
</evidence>
<dbReference type="InterPro" id="IPR055414">
    <property type="entry name" value="LRR_R13L4/SHOC2-like"/>
</dbReference>
<protein>
    <recommendedName>
        <fullName evidence="3">Disease resistance R13L4/SHOC-2-like LRR domain-containing protein</fullName>
    </recommendedName>
</protein>
<dbReference type="InterPro" id="IPR003591">
    <property type="entry name" value="Leu-rich_rpt_typical-subtyp"/>
</dbReference>
<dbReference type="SUPFAM" id="SSF52058">
    <property type="entry name" value="L domain-like"/>
    <property type="match status" value="1"/>
</dbReference>
<dbReference type="Gene3D" id="3.80.10.10">
    <property type="entry name" value="Ribonuclease Inhibitor"/>
    <property type="match status" value="1"/>
</dbReference>
<accession>A0A8J4DRR9</accession>
<organism evidence="4 5">
    <name type="scientific">Virgisporangium aliadipatigenens</name>
    <dbReference type="NCBI Taxonomy" id="741659"/>
    <lineage>
        <taxon>Bacteria</taxon>
        <taxon>Bacillati</taxon>
        <taxon>Actinomycetota</taxon>
        <taxon>Actinomycetes</taxon>
        <taxon>Micromonosporales</taxon>
        <taxon>Micromonosporaceae</taxon>
        <taxon>Virgisporangium</taxon>
    </lineage>
</organism>
<keyword evidence="5" id="KW-1185">Reference proteome</keyword>
<name>A0A8J4DRR9_9ACTN</name>
<evidence type="ECO:0000313" key="5">
    <source>
        <dbReference type="Proteomes" id="UP000619260"/>
    </source>
</evidence>
<dbReference type="EMBL" id="BOPF01000012">
    <property type="protein sequence ID" value="GIJ46587.1"/>
    <property type="molecule type" value="Genomic_DNA"/>
</dbReference>
<dbReference type="AlphaFoldDB" id="A0A8J4DRR9"/>
<keyword evidence="1" id="KW-0433">Leucine-rich repeat</keyword>
<dbReference type="Pfam" id="PF23598">
    <property type="entry name" value="LRR_14"/>
    <property type="match status" value="1"/>
</dbReference>
<dbReference type="PANTHER" id="PTHR48051">
    <property type="match status" value="1"/>
</dbReference>
<dbReference type="PANTHER" id="PTHR48051:SF1">
    <property type="entry name" value="RAS SUPPRESSOR PROTEIN 1"/>
    <property type="match status" value="1"/>
</dbReference>
<dbReference type="SMART" id="SM00369">
    <property type="entry name" value="LRR_TYP"/>
    <property type="match status" value="4"/>
</dbReference>
<dbReference type="Proteomes" id="UP000619260">
    <property type="component" value="Unassembled WGS sequence"/>
</dbReference>
<comment type="caution">
    <text evidence="4">The sequence shown here is derived from an EMBL/GenBank/DDBJ whole genome shotgun (WGS) entry which is preliminary data.</text>
</comment>
<feature type="domain" description="Disease resistance R13L4/SHOC-2-like LRR" evidence="3">
    <location>
        <begin position="606"/>
        <end position="690"/>
    </location>
</feature>
<evidence type="ECO:0000256" key="1">
    <source>
        <dbReference type="ARBA" id="ARBA00022614"/>
    </source>
</evidence>